<sequence length="1399" mass="145146">MRAFRNLFSMFAAAVISFVAVSCSLFGDEEPSAERNFVEPALTASVSGSVSVSGAVPGALRSSAARTALPSLGEELSYSVEASDGVRKYTADVDAENLSFSFGDIAVVEGGTEYAITASGKIGDETVLFGKVKKTLKPGDAFFCEVPVKPYMDSGTGNVSLEIDVSETEIKSCAVTISGEDYVIPPPVYSGGKITWSAELDSGCYDAVFSFYSTADSSSADGVLLYEFRESVHVCKSLVTDSWFGSSAYIADGKCVITKTLVDKFALSRIYVSSRKEDSKETGTRAEPYKSVARAMNALLDKDTDYTILVDGELTGAQTIPDALTTEAGGTYKAKSLVIKGAGAGAKINGNNEGTALTIRTAVPVTIENLTITGGKATNGGGIYMGSGTKVTLGTGTLVGDVIETTNMAAASNSTYGNIAKNGGGIYNDGGTLILGNGSYISHNFAGGTTLDSGEAGGIFVNGGSLEIKEGASVRLNKCVSRGGGISLYGGCSVTITGGSIEYNEVEYWGGGIFCGSHSGSVSFDMSGGSISHNKSTLSSREDVGGGGIYLDATSASFSMSGTALISENSAKQKGGALVIGNGSSFEMTGGTISKNWSDASGSGALTGGGAVFLYGTLKMSGNANIPLGALVDGTLVTGVNKNDVKFYLGATVPPTVVITGALTASTTVATITLSEWKRGTTVVQANTDISGYKDYFAFTDEGWETLVATDKKSLFINQPIYVAGATTHPVCGVAGSDGSGANGTKSHPYATIAQACTTMNDETVDYILKIDGEVTGAQEIPDTLTKTTSGTYKAKSLTLCGASGLDSNKKPQDTLHLTSTGSVLSISTNVPVTIKDLNIFGSESSSTPTTGLTLATGKSTDVTISNGVLITKNYNSGVNISSQGKLTMTGGDITTNRAKNGAGVVNDGTFIMTGGYISANITNSVDGDGGNGGGVYITSSGKLEMSGGYIIRNTAGVSTTGNGGGVYFSGTFEFQGGEIWGNLTYNNGGGLYADGGTLIMGGTAELGNKNVYSPPTFSTGDINRTNHGSGGAIYSKGASNLYIGYTNTNGTPTVSNFSGCIKGNYAKENGGGIYTTSEIEVFNISGGTISYNAADGNGGAIYVGEKLSLLDKAYIPVGRDNKNDVYLDTGKYITVTEGLTGHDTVATITPSTYSTNTRALAANSASLDSTCTKFEVTKESDNDKNWIVNSDGKLKTVIGTRAKIVNNSILFNDGSSMPWTYSSSTAIELSDTQKQNAVAYIFKQDRSTYYGVGLKETNAKWAENTSVRGYNNSNSTSTDDGEANTNAIKALTDFNGKYPAFNWAVNYQTTATNLGSYNSGWYVPAKNEMINIFSVNSYVSSAMNSIGATYADTFGGEYLTSTQNSADAKRYEIVSGTRSGGTIEKKWEKKVRAVRKFN</sequence>
<proteinExistence type="predicted"/>
<feature type="signal peptide" evidence="1">
    <location>
        <begin position="1"/>
        <end position="27"/>
    </location>
</feature>
<dbReference type="EMBL" id="AGRW01000031">
    <property type="protein sequence ID" value="EIC02837.1"/>
    <property type="molecule type" value="Genomic_DNA"/>
</dbReference>
<organism evidence="2 3">
    <name type="scientific">Treponema saccharophilum DSM 2985</name>
    <dbReference type="NCBI Taxonomy" id="907348"/>
    <lineage>
        <taxon>Bacteria</taxon>
        <taxon>Pseudomonadati</taxon>
        <taxon>Spirochaetota</taxon>
        <taxon>Spirochaetia</taxon>
        <taxon>Spirochaetales</taxon>
        <taxon>Treponemataceae</taxon>
        <taxon>Treponema</taxon>
    </lineage>
</organism>
<dbReference type="SMART" id="SM00710">
    <property type="entry name" value="PbH1"/>
    <property type="match status" value="12"/>
</dbReference>
<dbReference type="PROSITE" id="PS51257">
    <property type="entry name" value="PROKAR_LIPOPROTEIN"/>
    <property type="match status" value="1"/>
</dbReference>
<name>H7EHZ4_9SPIR</name>
<dbReference type="eggNOG" id="COG3210">
    <property type="taxonomic scope" value="Bacteria"/>
</dbReference>
<protein>
    <submittedName>
        <fullName evidence="2">Polymorphic outer membrane protein</fullName>
    </submittedName>
</protein>
<keyword evidence="3" id="KW-1185">Reference proteome</keyword>
<evidence type="ECO:0000313" key="3">
    <source>
        <dbReference type="Proteomes" id="UP000003571"/>
    </source>
</evidence>
<evidence type="ECO:0000256" key="1">
    <source>
        <dbReference type="SAM" id="SignalP"/>
    </source>
</evidence>
<gene>
    <name evidence="2" type="ORF">TresaDRAFT_2360</name>
</gene>
<dbReference type="Gene3D" id="3.30.1910.20">
    <property type="entry name" value="asparaginyl-tRNA synthetase, N-terminal domain"/>
    <property type="match status" value="1"/>
</dbReference>
<accession>H7EHZ4</accession>
<dbReference type="PATRIC" id="fig|907348.3.peg.427"/>
<keyword evidence="1" id="KW-0732">Signal</keyword>
<dbReference type="SUPFAM" id="SSF51126">
    <property type="entry name" value="Pectin lyase-like"/>
    <property type="match status" value="1"/>
</dbReference>
<feature type="chain" id="PRO_5003608688" evidence="1">
    <location>
        <begin position="28"/>
        <end position="1399"/>
    </location>
</feature>
<comment type="caution">
    <text evidence="2">The sequence shown here is derived from an EMBL/GenBank/DDBJ whole genome shotgun (WGS) entry which is preliminary data.</text>
</comment>
<reference evidence="2 3" key="1">
    <citation type="submission" date="2011-09" db="EMBL/GenBank/DDBJ databases">
        <title>The draft genome of Treponema saccharophilum DSM 2985.</title>
        <authorList>
            <consortium name="US DOE Joint Genome Institute (JGI-PGF)"/>
            <person name="Lucas S."/>
            <person name="Copeland A."/>
            <person name="Lapidus A."/>
            <person name="Glavina del Rio T."/>
            <person name="Dalin E."/>
            <person name="Tice H."/>
            <person name="Bruce D."/>
            <person name="Goodwin L."/>
            <person name="Pitluck S."/>
            <person name="Peters L."/>
            <person name="Kyrpides N."/>
            <person name="Mavromatis K."/>
            <person name="Ivanova N."/>
            <person name="Markowitz V."/>
            <person name="Cheng J.-F."/>
            <person name="Hugenholtz P."/>
            <person name="Woyke T."/>
            <person name="Wu D."/>
            <person name="Gronow S."/>
            <person name="Wellnitz S."/>
            <person name="Brambilla E."/>
            <person name="Klenk H.-P."/>
            <person name="Eisen J.A."/>
        </authorList>
    </citation>
    <scope>NUCLEOTIDE SEQUENCE [LARGE SCALE GENOMIC DNA]</scope>
    <source>
        <strain evidence="2 3">DSM 2985</strain>
    </source>
</reference>
<dbReference type="Proteomes" id="UP000003571">
    <property type="component" value="Unassembled WGS sequence"/>
</dbReference>
<dbReference type="InterPro" id="IPR006626">
    <property type="entry name" value="PbH1"/>
</dbReference>
<dbReference type="RefSeq" id="WP_004266603.1">
    <property type="nucleotide sequence ID" value="NZ_AGRW01000031.1"/>
</dbReference>
<evidence type="ECO:0000313" key="2">
    <source>
        <dbReference type="EMBL" id="EIC02837.1"/>
    </source>
</evidence>
<dbReference type="OrthoDB" id="355003at2"/>
<dbReference type="InterPro" id="IPR011050">
    <property type="entry name" value="Pectin_lyase_fold/virulence"/>
</dbReference>